<dbReference type="RefSeq" id="WP_096805607.1">
    <property type="nucleotide sequence ID" value="NZ_CP022196.1"/>
</dbReference>
<organism evidence="1 2">
    <name type="scientific">Celeribacter ethanolicus</name>
    <dbReference type="NCBI Taxonomy" id="1758178"/>
    <lineage>
        <taxon>Bacteria</taxon>
        <taxon>Pseudomonadati</taxon>
        <taxon>Pseudomonadota</taxon>
        <taxon>Alphaproteobacteria</taxon>
        <taxon>Rhodobacterales</taxon>
        <taxon>Roseobacteraceae</taxon>
        <taxon>Celeribacter</taxon>
    </lineage>
</organism>
<dbReference type="AlphaFoldDB" id="A0A291GC59"/>
<accession>A0A291GC59</accession>
<dbReference type="OrthoDB" id="7870950at2"/>
<proteinExistence type="predicted"/>
<sequence>MAQKDKSERYKSFDVMLPQGARSRHLKAVQAMESADELVPIDALEGTSAELRQAIKHLQSATENLSELMAYRKMIGID</sequence>
<name>A0A291GC59_9RHOB</name>
<dbReference type="Proteomes" id="UP000217935">
    <property type="component" value="Chromosome"/>
</dbReference>
<reference evidence="1 2" key="1">
    <citation type="submission" date="2017-06" db="EMBL/GenBank/DDBJ databases">
        <title>Celeribacter sp. TSPH2 complete genome sequence.</title>
        <authorList>
            <person name="Woo J.-H."/>
            <person name="Kim H.-S."/>
        </authorList>
    </citation>
    <scope>NUCLEOTIDE SEQUENCE [LARGE SCALE GENOMIC DNA]</scope>
    <source>
        <strain evidence="1 2">TSPH2</strain>
    </source>
</reference>
<gene>
    <name evidence="1" type="ORF">CEW89_08570</name>
</gene>
<dbReference type="EMBL" id="CP022196">
    <property type="protein sequence ID" value="ATG47622.1"/>
    <property type="molecule type" value="Genomic_DNA"/>
</dbReference>
<keyword evidence="2" id="KW-1185">Reference proteome</keyword>
<evidence type="ECO:0000313" key="1">
    <source>
        <dbReference type="EMBL" id="ATG47622.1"/>
    </source>
</evidence>
<dbReference type="KEGG" id="ceh:CEW89_08570"/>
<protein>
    <submittedName>
        <fullName evidence="1">Uncharacterized protein</fullName>
    </submittedName>
</protein>
<evidence type="ECO:0000313" key="2">
    <source>
        <dbReference type="Proteomes" id="UP000217935"/>
    </source>
</evidence>